<evidence type="ECO:0000256" key="1">
    <source>
        <dbReference type="SAM" id="MobiDB-lite"/>
    </source>
</evidence>
<organism evidence="2 3">
    <name type="scientific">Vigna mungo</name>
    <name type="common">Black gram</name>
    <name type="synonym">Phaseolus mungo</name>
    <dbReference type="NCBI Taxonomy" id="3915"/>
    <lineage>
        <taxon>Eukaryota</taxon>
        <taxon>Viridiplantae</taxon>
        <taxon>Streptophyta</taxon>
        <taxon>Embryophyta</taxon>
        <taxon>Tracheophyta</taxon>
        <taxon>Spermatophyta</taxon>
        <taxon>Magnoliopsida</taxon>
        <taxon>eudicotyledons</taxon>
        <taxon>Gunneridae</taxon>
        <taxon>Pentapetalae</taxon>
        <taxon>rosids</taxon>
        <taxon>fabids</taxon>
        <taxon>Fabales</taxon>
        <taxon>Fabaceae</taxon>
        <taxon>Papilionoideae</taxon>
        <taxon>50 kb inversion clade</taxon>
        <taxon>NPAAA clade</taxon>
        <taxon>indigoferoid/millettioid clade</taxon>
        <taxon>Phaseoleae</taxon>
        <taxon>Vigna</taxon>
    </lineage>
</organism>
<name>A0AAQ3SG88_VIGMU</name>
<dbReference type="AlphaFoldDB" id="A0AAQ3SG88"/>
<proteinExistence type="predicted"/>
<sequence length="194" mass="21733">MKKTKLKDQRQQKTQQILQTDQQQAPKPQDPQPESEGFPLRLIEQDRDTVGRVKALPLAGPRNHCYSSVYQRLISARKRRTSVQARKGEKNENGEMKKGILGLGEKKKAMNEGMSCTWTRFSKERGVKNSSRTCEKLDRVGMAATWLCQSFVSAFLASLEWCSCFLVDTTDGPDADSTSATSLILDAEKDDSAT</sequence>
<keyword evidence="3" id="KW-1185">Reference proteome</keyword>
<dbReference type="Proteomes" id="UP001374535">
    <property type="component" value="Chromosome 1"/>
</dbReference>
<feature type="compositionally biased region" description="Basic and acidic residues" evidence="1">
    <location>
        <begin position="1"/>
        <end position="11"/>
    </location>
</feature>
<accession>A0AAQ3SG88</accession>
<evidence type="ECO:0000313" key="3">
    <source>
        <dbReference type="Proteomes" id="UP001374535"/>
    </source>
</evidence>
<reference evidence="2 3" key="1">
    <citation type="journal article" date="2023" name="Life. Sci Alliance">
        <title>Evolutionary insights into 3D genome organization and epigenetic landscape of Vigna mungo.</title>
        <authorList>
            <person name="Junaid A."/>
            <person name="Singh B."/>
            <person name="Bhatia S."/>
        </authorList>
    </citation>
    <scope>NUCLEOTIDE SEQUENCE [LARGE SCALE GENOMIC DNA]</scope>
    <source>
        <strain evidence="2">Urdbean</strain>
    </source>
</reference>
<evidence type="ECO:0000313" key="2">
    <source>
        <dbReference type="EMBL" id="WVZ26164.1"/>
    </source>
</evidence>
<feature type="compositionally biased region" description="Low complexity" evidence="1">
    <location>
        <begin position="12"/>
        <end position="27"/>
    </location>
</feature>
<feature type="region of interest" description="Disordered" evidence="1">
    <location>
        <begin position="1"/>
        <end position="40"/>
    </location>
</feature>
<dbReference type="PANTHER" id="PTHR34061">
    <property type="entry name" value="PROTEIN, PUTATIVE-RELATED"/>
    <property type="match status" value="1"/>
</dbReference>
<gene>
    <name evidence="2" type="ORF">V8G54_004708</name>
</gene>
<protein>
    <submittedName>
        <fullName evidence="2">Uncharacterized protein</fullName>
    </submittedName>
</protein>
<dbReference type="EMBL" id="CP144700">
    <property type="protein sequence ID" value="WVZ26164.1"/>
    <property type="molecule type" value="Genomic_DNA"/>
</dbReference>
<dbReference type="PANTHER" id="PTHR34061:SF2">
    <property type="entry name" value="PROTEIN, PUTATIVE-RELATED"/>
    <property type="match status" value="1"/>
</dbReference>